<dbReference type="AlphaFoldDB" id="A0A7J7CCJ4"/>
<comment type="caution">
    <text evidence="7">The sequence shown here is derived from an EMBL/GenBank/DDBJ whole genome shotgun (WGS) entry which is preliminary data.</text>
</comment>
<keyword evidence="8" id="KW-1185">Reference proteome</keyword>
<evidence type="ECO:0000256" key="4">
    <source>
        <dbReference type="ARBA" id="ARBA00023163"/>
    </source>
</evidence>
<evidence type="ECO:0000256" key="3">
    <source>
        <dbReference type="ARBA" id="ARBA00023125"/>
    </source>
</evidence>
<feature type="domain" description="TF-B3" evidence="6">
    <location>
        <begin position="5"/>
        <end position="104"/>
    </location>
</feature>
<name>A0A7J7CCJ4_TRIWF</name>
<dbReference type="GO" id="GO:0003677">
    <property type="term" value="F:DNA binding"/>
    <property type="evidence" value="ECO:0007669"/>
    <property type="project" value="UniProtKB-KW"/>
</dbReference>
<dbReference type="PANTHER" id="PTHR31140">
    <property type="entry name" value="B3 DOMAIN-CONTAINING TRANSCRIPTION FACTOR ABI3"/>
    <property type="match status" value="1"/>
</dbReference>
<dbReference type="SMART" id="SM01019">
    <property type="entry name" value="B3"/>
    <property type="match status" value="1"/>
</dbReference>
<reference evidence="7 8" key="1">
    <citation type="journal article" date="2020" name="Nat. Commun.">
        <title>Genome of Tripterygium wilfordii and identification of cytochrome P450 involved in triptolide biosynthesis.</title>
        <authorList>
            <person name="Tu L."/>
            <person name="Su P."/>
            <person name="Zhang Z."/>
            <person name="Gao L."/>
            <person name="Wang J."/>
            <person name="Hu T."/>
            <person name="Zhou J."/>
            <person name="Zhang Y."/>
            <person name="Zhao Y."/>
            <person name="Liu Y."/>
            <person name="Song Y."/>
            <person name="Tong Y."/>
            <person name="Lu Y."/>
            <person name="Yang J."/>
            <person name="Xu C."/>
            <person name="Jia M."/>
            <person name="Peters R.J."/>
            <person name="Huang L."/>
            <person name="Gao W."/>
        </authorList>
    </citation>
    <scope>NUCLEOTIDE SEQUENCE [LARGE SCALE GENOMIC DNA]</scope>
    <source>
        <strain evidence="8">cv. XIE 37</strain>
        <tissue evidence="7">Leaf</tissue>
    </source>
</reference>
<evidence type="ECO:0000256" key="1">
    <source>
        <dbReference type="ARBA" id="ARBA00004123"/>
    </source>
</evidence>
<dbReference type="InterPro" id="IPR015300">
    <property type="entry name" value="DNA-bd_pseudobarrel_sf"/>
</dbReference>
<evidence type="ECO:0000256" key="2">
    <source>
        <dbReference type="ARBA" id="ARBA00023015"/>
    </source>
</evidence>
<gene>
    <name evidence="7" type="ORF">HS088_TW18G00507</name>
</gene>
<dbReference type="InterPro" id="IPR044800">
    <property type="entry name" value="LEC2-like"/>
</dbReference>
<dbReference type="PANTHER" id="PTHR31140:SF145">
    <property type="entry name" value="TF-B3 DOMAIN-CONTAINING PROTEIN"/>
    <property type="match status" value="1"/>
</dbReference>
<evidence type="ECO:0000313" key="7">
    <source>
        <dbReference type="EMBL" id="KAF5731822.1"/>
    </source>
</evidence>
<dbReference type="Pfam" id="PF02362">
    <property type="entry name" value="B3"/>
    <property type="match status" value="1"/>
</dbReference>
<dbReference type="PROSITE" id="PS50863">
    <property type="entry name" value="B3"/>
    <property type="match status" value="1"/>
</dbReference>
<organism evidence="7 8">
    <name type="scientific">Tripterygium wilfordii</name>
    <name type="common">Thunder God vine</name>
    <dbReference type="NCBI Taxonomy" id="458696"/>
    <lineage>
        <taxon>Eukaryota</taxon>
        <taxon>Viridiplantae</taxon>
        <taxon>Streptophyta</taxon>
        <taxon>Embryophyta</taxon>
        <taxon>Tracheophyta</taxon>
        <taxon>Spermatophyta</taxon>
        <taxon>Magnoliopsida</taxon>
        <taxon>eudicotyledons</taxon>
        <taxon>Gunneridae</taxon>
        <taxon>Pentapetalae</taxon>
        <taxon>rosids</taxon>
        <taxon>fabids</taxon>
        <taxon>Celastrales</taxon>
        <taxon>Celastraceae</taxon>
        <taxon>Tripterygium</taxon>
    </lineage>
</organism>
<dbReference type="Proteomes" id="UP000593562">
    <property type="component" value="Unassembled WGS sequence"/>
</dbReference>
<keyword evidence="4" id="KW-0804">Transcription</keyword>
<evidence type="ECO:0000256" key="5">
    <source>
        <dbReference type="ARBA" id="ARBA00023242"/>
    </source>
</evidence>
<dbReference type="InParanoid" id="A0A7J7CCJ4"/>
<keyword evidence="3" id="KW-0238">DNA-binding</keyword>
<proteinExistence type="predicted"/>
<keyword evidence="2" id="KW-0805">Transcription regulation</keyword>
<dbReference type="GO" id="GO:0005634">
    <property type="term" value="C:nucleus"/>
    <property type="evidence" value="ECO:0007669"/>
    <property type="project" value="UniProtKB-SubCell"/>
</dbReference>
<dbReference type="CDD" id="cd10017">
    <property type="entry name" value="B3_DNA"/>
    <property type="match status" value="1"/>
</dbReference>
<keyword evidence="5" id="KW-0539">Nucleus</keyword>
<sequence length="128" mass="14723">MEEVLLFSKPLSTTDIRKRLSIPVRILPNLPPFIDGRHMTDLQVEDEGGKIWSMRCIVRKKGKKKPVLSRGWTKFVQKNDLITGDRVTFVKKQGTLLANYYKIRVKKPVKVFGKILGYAPSNHVVHTH</sequence>
<accession>A0A7J7CCJ4</accession>
<evidence type="ECO:0000313" key="8">
    <source>
        <dbReference type="Proteomes" id="UP000593562"/>
    </source>
</evidence>
<evidence type="ECO:0000259" key="6">
    <source>
        <dbReference type="PROSITE" id="PS50863"/>
    </source>
</evidence>
<dbReference type="Gene3D" id="2.40.330.10">
    <property type="entry name" value="DNA-binding pseudobarrel domain"/>
    <property type="match status" value="1"/>
</dbReference>
<dbReference type="InterPro" id="IPR003340">
    <property type="entry name" value="B3_DNA-bd"/>
</dbReference>
<dbReference type="GO" id="GO:0003700">
    <property type="term" value="F:DNA-binding transcription factor activity"/>
    <property type="evidence" value="ECO:0007669"/>
    <property type="project" value="InterPro"/>
</dbReference>
<dbReference type="SUPFAM" id="SSF101936">
    <property type="entry name" value="DNA-binding pseudobarrel domain"/>
    <property type="match status" value="1"/>
</dbReference>
<comment type="subcellular location">
    <subcellularLocation>
        <location evidence="1">Nucleus</location>
    </subcellularLocation>
</comment>
<protein>
    <recommendedName>
        <fullName evidence="6">TF-B3 domain-containing protein</fullName>
    </recommendedName>
</protein>
<dbReference type="EMBL" id="JAAARO010000018">
    <property type="protein sequence ID" value="KAF5731822.1"/>
    <property type="molecule type" value="Genomic_DNA"/>
</dbReference>